<evidence type="ECO:0000256" key="1">
    <source>
        <dbReference type="SAM" id="MobiDB-lite"/>
    </source>
</evidence>
<reference evidence="3" key="1">
    <citation type="submission" date="2019-04" db="EMBL/GenBank/DDBJ databases">
        <title>Nocardioides xinjiangensis sp. nov.</title>
        <authorList>
            <person name="Liu S."/>
        </authorList>
    </citation>
    <scope>NUCLEOTIDE SEQUENCE [LARGE SCALE GENOMIC DNA]</scope>
    <source>
        <strain evidence="3">18</strain>
    </source>
</reference>
<dbReference type="Proteomes" id="UP000308760">
    <property type="component" value="Unassembled WGS sequence"/>
</dbReference>
<dbReference type="Gene3D" id="3.90.1200.10">
    <property type="match status" value="1"/>
</dbReference>
<accession>A0A4S8QJ55</accession>
<sequence length="438" mass="47296">MPARQLLHGRRASVRAALRRGPRPGLRPGRGLAPVHHRHPTDPQLHGRVRSPVPRPPDSALGARVQHRRRHRLLRSARGDSVAPGKGLTRPSPPSPPGGGAIIHCGPASLTPDWGMSDFDEPVPYDATAVRPAYETLPAAVQARIEKELGGRPTAITMAGGGFTGGFAAKLRTESGAELFIKAVGADKPYVHRAYVQEARINPALPEGLPAPRLEFSVDVADWTVLGFEAVEGRALALPMSAESLQLMLNAWAEAAALLTPAPQQLLDLGVSAVPIDESLQRFKGVAAGDVAPFWLPPALEGRVDQLAELDAGIDEALQADSVMHFDLRPDNMILGTDRAWICDWNWLQVHATWFDTACFLVAAHGDGHDAESLFWSHPTAKGVSQDQLDTGLAAITGYYLAQSMEDLIPGVSPYIRKHQRWSGIAVADWLAARRGWN</sequence>
<evidence type="ECO:0000313" key="2">
    <source>
        <dbReference type="EMBL" id="THV43292.1"/>
    </source>
</evidence>
<feature type="compositionally biased region" description="Basic residues" evidence="1">
    <location>
        <begin position="65"/>
        <end position="75"/>
    </location>
</feature>
<dbReference type="OrthoDB" id="2570531at2"/>
<proteinExistence type="predicted"/>
<keyword evidence="3" id="KW-1185">Reference proteome</keyword>
<organism evidence="2 3">
    <name type="scientific">Glycomyces buryatensis</name>
    <dbReference type="NCBI Taxonomy" id="2570927"/>
    <lineage>
        <taxon>Bacteria</taxon>
        <taxon>Bacillati</taxon>
        <taxon>Actinomycetota</taxon>
        <taxon>Actinomycetes</taxon>
        <taxon>Glycomycetales</taxon>
        <taxon>Glycomycetaceae</taxon>
        <taxon>Glycomyces</taxon>
    </lineage>
</organism>
<comment type="caution">
    <text evidence="2">The sequence shown here is derived from an EMBL/GenBank/DDBJ whole genome shotgun (WGS) entry which is preliminary data.</text>
</comment>
<protein>
    <submittedName>
        <fullName evidence="2">Aminoglycoside phosphotransferase family protein</fullName>
    </submittedName>
</protein>
<feature type="region of interest" description="Disordered" evidence="1">
    <location>
        <begin position="1"/>
        <end position="99"/>
    </location>
</feature>
<name>A0A4S8QJ55_9ACTN</name>
<dbReference type="GO" id="GO:0016740">
    <property type="term" value="F:transferase activity"/>
    <property type="evidence" value="ECO:0007669"/>
    <property type="project" value="UniProtKB-KW"/>
</dbReference>
<evidence type="ECO:0000313" key="3">
    <source>
        <dbReference type="Proteomes" id="UP000308760"/>
    </source>
</evidence>
<dbReference type="AlphaFoldDB" id="A0A4S8QJ55"/>
<dbReference type="SUPFAM" id="SSF56112">
    <property type="entry name" value="Protein kinase-like (PK-like)"/>
    <property type="match status" value="1"/>
</dbReference>
<feature type="compositionally biased region" description="Low complexity" evidence="1">
    <location>
        <begin position="23"/>
        <end position="34"/>
    </location>
</feature>
<dbReference type="InterPro" id="IPR011009">
    <property type="entry name" value="Kinase-like_dom_sf"/>
</dbReference>
<reference evidence="2 3" key="2">
    <citation type="submission" date="2019-05" db="EMBL/GenBank/DDBJ databases">
        <title>Glycomyces buryatensis sp. nov.</title>
        <authorList>
            <person name="Nikitina E."/>
        </authorList>
    </citation>
    <scope>NUCLEOTIDE SEQUENCE [LARGE SCALE GENOMIC DNA]</scope>
    <source>
        <strain evidence="2 3">18</strain>
    </source>
</reference>
<dbReference type="EMBL" id="STGY01000005">
    <property type="protein sequence ID" value="THV43292.1"/>
    <property type="molecule type" value="Genomic_DNA"/>
</dbReference>
<feature type="compositionally biased region" description="Basic residues" evidence="1">
    <location>
        <begin position="7"/>
        <end position="22"/>
    </location>
</feature>
<keyword evidence="2" id="KW-0808">Transferase</keyword>
<gene>
    <name evidence="2" type="ORF">FAB82_02160</name>
</gene>